<dbReference type="KEGG" id="rpe:RPE_2345"/>
<evidence type="ECO:0000313" key="1">
    <source>
        <dbReference type="EMBL" id="ABJ06285.1"/>
    </source>
</evidence>
<name>Q07P49_RHOP5</name>
<organism evidence="1">
    <name type="scientific">Rhodopseudomonas palustris (strain BisA53)</name>
    <dbReference type="NCBI Taxonomy" id="316055"/>
    <lineage>
        <taxon>Bacteria</taxon>
        <taxon>Pseudomonadati</taxon>
        <taxon>Pseudomonadota</taxon>
        <taxon>Alphaproteobacteria</taxon>
        <taxon>Hyphomicrobiales</taxon>
        <taxon>Nitrobacteraceae</taxon>
        <taxon>Rhodopseudomonas</taxon>
    </lineage>
</organism>
<dbReference type="Pfam" id="PF08843">
    <property type="entry name" value="AbiEii"/>
    <property type="match status" value="1"/>
</dbReference>
<gene>
    <name evidence="1" type="ordered locus">RPE_2345</name>
</gene>
<evidence type="ECO:0008006" key="2">
    <source>
        <dbReference type="Google" id="ProtNLM"/>
    </source>
</evidence>
<proteinExistence type="predicted"/>
<dbReference type="HOGENOM" id="CLU_106275_1_0_5"/>
<dbReference type="EMBL" id="CP000463">
    <property type="protein sequence ID" value="ABJ06285.1"/>
    <property type="molecule type" value="Genomic_DNA"/>
</dbReference>
<protein>
    <recommendedName>
        <fullName evidence="2">Nucleotidyl transferase AbiEii/AbiGii toxin family protein</fullName>
    </recommendedName>
</protein>
<dbReference type="OrthoDB" id="9796281at2"/>
<dbReference type="eggNOG" id="ENOG502ZAUV">
    <property type="taxonomic scope" value="Bacteria"/>
</dbReference>
<dbReference type="InterPro" id="IPR014942">
    <property type="entry name" value="AbiEii"/>
</dbReference>
<dbReference type="AlphaFoldDB" id="Q07P49"/>
<accession>Q07P49</accession>
<sequence length="220" mass="23617">MFAPKLAILPEPQLKLWSELAQTPSMFTLYGGTAIALRLGHRSSVDFDFFAWDTFVPAELVATIPYLAGATSRRSAANTLTVTVERDGPVQMSFFGGLQLGQASTSEPVEGPGFAVASLLDLAGTKAAVVTQRAEVKDYLDIHALLTQARIPLPEILSAAAIIYGDEFSPLIALKAISYHDDPALADLPASMRTDLIAAVRSVDLEHLPAIEAVKLRSKR</sequence>
<reference evidence="1" key="1">
    <citation type="submission" date="2006-09" db="EMBL/GenBank/DDBJ databases">
        <title>Complete sequence of Rhodopseudomonas palustris BisA53.</title>
        <authorList>
            <consortium name="US DOE Joint Genome Institute"/>
            <person name="Copeland A."/>
            <person name="Lucas S."/>
            <person name="Lapidus A."/>
            <person name="Barry K."/>
            <person name="Detter J.C."/>
            <person name="Glavina del Rio T."/>
            <person name="Hammon N."/>
            <person name="Israni S."/>
            <person name="Dalin E."/>
            <person name="Tice H."/>
            <person name="Pitluck S."/>
            <person name="Chain P."/>
            <person name="Malfatti S."/>
            <person name="Shin M."/>
            <person name="Vergez L."/>
            <person name="Schmutz J."/>
            <person name="Larimer F."/>
            <person name="Land M."/>
            <person name="Hauser L."/>
            <person name="Pelletier D.A."/>
            <person name="Kyrpides N."/>
            <person name="Kim E."/>
            <person name="Harwood C.S."/>
            <person name="Oda Y."/>
            <person name="Richardson P."/>
        </authorList>
    </citation>
    <scope>NUCLEOTIDE SEQUENCE [LARGE SCALE GENOMIC DNA]</scope>
    <source>
        <strain evidence="1">BisA53</strain>
    </source>
</reference>
<dbReference type="STRING" id="316055.RPE_2345"/>